<evidence type="ECO:0000313" key="3">
    <source>
        <dbReference type="Proteomes" id="UP001595681"/>
    </source>
</evidence>
<evidence type="ECO:0000259" key="1">
    <source>
        <dbReference type="Pfam" id="PF14065"/>
    </source>
</evidence>
<feature type="domain" description="Pvc16 N-terminal" evidence="1">
    <location>
        <begin position="7"/>
        <end position="196"/>
    </location>
</feature>
<proteinExistence type="predicted"/>
<comment type="caution">
    <text evidence="2">The sequence shown here is derived from an EMBL/GenBank/DDBJ whole genome shotgun (WGS) entry which is preliminary data.</text>
</comment>
<accession>A0ABV7NMZ1</accession>
<gene>
    <name evidence="2" type="ORF">ACFOKF_21835</name>
</gene>
<protein>
    <submittedName>
        <fullName evidence="2">DUF4255 domain-containing protein</fullName>
    </submittedName>
</protein>
<dbReference type="InterPro" id="IPR025351">
    <property type="entry name" value="Pvc16_N"/>
</dbReference>
<reference evidence="3" key="1">
    <citation type="journal article" date="2019" name="Int. J. Syst. Evol. Microbiol.">
        <title>The Global Catalogue of Microorganisms (GCM) 10K type strain sequencing project: providing services to taxonomists for standard genome sequencing and annotation.</title>
        <authorList>
            <consortium name="The Broad Institute Genomics Platform"/>
            <consortium name="The Broad Institute Genome Sequencing Center for Infectious Disease"/>
            <person name="Wu L."/>
            <person name="Ma J."/>
        </authorList>
    </citation>
    <scope>NUCLEOTIDE SEQUENCE [LARGE SCALE GENOMIC DNA]</scope>
    <source>
        <strain evidence="3">CCM 7491</strain>
    </source>
</reference>
<dbReference type="RefSeq" id="WP_380798674.1">
    <property type="nucleotide sequence ID" value="NZ_JBHRVU010000005.1"/>
</dbReference>
<sequence length="210" mass="22797">MLSHALTIVSNELNRHLTSIYGGAATQVKLGNIAEGVGTASPGALPRDVLGLSMVNIREEKALKNGPGYVRNDASMTVLYQNPPLFLNFHILIVATHSNYSNALLMLSRALQFFQYRNLFTQDVVAPASLTTNAPANALDQLASFKIGFDLCSPTMEEVNHLWGTLGGKQYPFALYALRVVEMQFKAVESESGLITEVVNDVRQTIAVAG</sequence>
<organism evidence="2 3">
    <name type="scientific">Sphingobium rhizovicinum</name>
    <dbReference type="NCBI Taxonomy" id="432308"/>
    <lineage>
        <taxon>Bacteria</taxon>
        <taxon>Pseudomonadati</taxon>
        <taxon>Pseudomonadota</taxon>
        <taxon>Alphaproteobacteria</taxon>
        <taxon>Sphingomonadales</taxon>
        <taxon>Sphingomonadaceae</taxon>
        <taxon>Sphingobium</taxon>
    </lineage>
</organism>
<name>A0ABV7NMZ1_9SPHN</name>
<keyword evidence="3" id="KW-1185">Reference proteome</keyword>
<dbReference type="EMBL" id="JBHRVU010000005">
    <property type="protein sequence ID" value="MFC3443795.1"/>
    <property type="molecule type" value="Genomic_DNA"/>
</dbReference>
<dbReference type="Proteomes" id="UP001595681">
    <property type="component" value="Unassembled WGS sequence"/>
</dbReference>
<evidence type="ECO:0000313" key="2">
    <source>
        <dbReference type="EMBL" id="MFC3443795.1"/>
    </source>
</evidence>
<dbReference type="Pfam" id="PF14065">
    <property type="entry name" value="Pvc16_N"/>
    <property type="match status" value="1"/>
</dbReference>